<proteinExistence type="predicted"/>
<keyword evidence="2" id="KW-1185">Reference proteome</keyword>
<sequence length="633" mass="69022">MPVLQAWRPQAGIDSHEMGSDVEFYVDPPTGPVGPFFPEFASRWFESFGNAHAASLDTLGTDYMTRERYNYFYPGYTTSYMSYQGAVGMLYEQGSSRGLALTRPDGTVRTLEDAMQNPYTAFTAALEHTASERETLLTEYVQAHREAIADGEDGIQRYVLTDESGDPHLLAEAVDLLRRNGIEVDRLTESAQLSNVQDRTGASVGSRSFEAGAYVVDAAQPRNRLIRALLEPNVPVPQDFLEEARARVDRGENPRFYDITAWSLPMLFGIEGYSTPDDSGLNAERVTASAAPESVINGGEASYAYLIDGTQTAGLPALLHLKERGHRVAMLQEGTRVNGDDYTSGTGIVYAGQSGASVHDDVRAVAEQYGLQVDAVGTGLATGDRPSLGSGQVIYLDTPSVGLLAEEGIQAYSFGWAWFTLDRQYDVDASVLRTRSLGSANLDEYDTIVMPETYGTEAVQREAGEAGLERLVQWVQDGGTLVTLGSGTDVARDLELITLRSWYDDEEHADSLRVSVPGAMVATDIDRNHWLTAGVPDGFHGLVDSERLYLPPEGPPNPSQRAGIRYATGGDFTYSGHMWSESEARVPGAVFAYEERVGSGRVIAFAEDLNYRGYFRSGNRLFLNAVLVGPQAP</sequence>
<dbReference type="AlphaFoldDB" id="A0A2H3P2P6"/>
<dbReference type="SUPFAM" id="SSF53187">
    <property type="entry name" value="Zn-dependent exopeptidases"/>
    <property type="match status" value="1"/>
</dbReference>
<dbReference type="Gene3D" id="3.40.50.880">
    <property type="match status" value="1"/>
</dbReference>
<comment type="caution">
    <text evidence="1">The sequence shown here is derived from an EMBL/GenBank/DDBJ whole genome shotgun (WGS) entry which is preliminary data.</text>
</comment>
<reference evidence="1 2" key="1">
    <citation type="submission" date="2017-10" db="EMBL/GenBank/DDBJ databases">
        <title>Draft genome of Longimonas halophila.</title>
        <authorList>
            <person name="Goh K.M."/>
            <person name="Shamsir M.S."/>
            <person name="Lim S.W."/>
        </authorList>
    </citation>
    <scope>NUCLEOTIDE SEQUENCE [LARGE SCALE GENOMIC DNA]</scope>
    <source>
        <strain evidence="1 2">KCTC 42399</strain>
    </source>
</reference>
<gene>
    <name evidence="1" type="ORF">CRI93_13165</name>
</gene>
<dbReference type="InterPro" id="IPR029062">
    <property type="entry name" value="Class_I_gatase-like"/>
</dbReference>
<dbReference type="SUPFAM" id="SSF52317">
    <property type="entry name" value="Class I glutamine amidotransferase-like"/>
    <property type="match status" value="1"/>
</dbReference>
<evidence type="ECO:0000313" key="2">
    <source>
        <dbReference type="Proteomes" id="UP000221024"/>
    </source>
</evidence>
<accession>A0A2H3P2P6</accession>
<name>A0A2H3P2P6_9BACT</name>
<dbReference type="Proteomes" id="UP000221024">
    <property type="component" value="Unassembled WGS sequence"/>
</dbReference>
<protein>
    <recommendedName>
        <fullName evidence="3">Peptidase M14</fullName>
    </recommendedName>
</protein>
<evidence type="ECO:0008006" key="3">
    <source>
        <dbReference type="Google" id="ProtNLM"/>
    </source>
</evidence>
<evidence type="ECO:0000313" key="1">
    <source>
        <dbReference type="EMBL" id="PEN05458.1"/>
    </source>
</evidence>
<organism evidence="1 2">
    <name type="scientific">Longimonas halophila</name>
    <dbReference type="NCBI Taxonomy" id="1469170"/>
    <lineage>
        <taxon>Bacteria</taxon>
        <taxon>Pseudomonadati</taxon>
        <taxon>Rhodothermota</taxon>
        <taxon>Rhodothermia</taxon>
        <taxon>Rhodothermales</taxon>
        <taxon>Salisaetaceae</taxon>
        <taxon>Longimonas</taxon>
    </lineage>
</organism>
<dbReference type="EMBL" id="PDEP01000014">
    <property type="protein sequence ID" value="PEN05458.1"/>
    <property type="molecule type" value="Genomic_DNA"/>
</dbReference>